<dbReference type="EMBL" id="KB095913">
    <property type="protein sequence ID" value="ESO09761.1"/>
    <property type="molecule type" value="Genomic_DNA"/>
</dbReference>
<dbReference type="PANTHER" id="PTHR12127">
    <property type="entry name" value="MUCOLIPIN"/>
    <property type="match status" value="1"/>
</dbReference>
<protein>
    <recommendedName>
        <fullName evidence="5">Polycystin cation channel PKD1/PKD2 domain-containing protein</fullName>
    </recommendedName>
</protein>
<reference evidence="4" key="1">
    <citation type="submission" date="2012-12" db="EMBL/GenBank/DDBJ databases">
        <authorList>
            <person name="Hellsten U."/>
            <person name="Grimwood J."/>
            <person name="Chapman J.A."/>
            <person name="Shapiro H."/>
            <person name="Aerts A."/>
            <person name="Otillar R.P."/>
            <person name="Terry A.Y."/>
            <person name="Boore J.L."/>
            <person name="Simakov O."/>
            <person name="Marletaz F."/>
            <person name="Cho S.-J."/>
            <person name="Edsinger-Gonzales E."/>
            <person name="Havlak P."/>
            <person name="Kuo D.-H."/>
            <person name="Larsson T."/>
            <person name="Lv J."/>
            <person name="Arendt D."/>
            <person name="Savage R."/>
            <person name="Osoegawa K."/>
            <person name="de Jong P."/>
            <person name="Lindberg D.R."/>
            <person name="Seaver E.C."/>
            <person name="Weisblat D.A."/>
            <person name="Putnam N.H."/>
            <person name="Grigoriev I.V."/>
            <person name="Rokhsar D.S."/>
        </authorList>
    </citation>
    <scope>NUCLEOTIDE SEQUENCE</scope>
</reference>
<dbReference type="EMBL" id="AMQM01009046">
    <property type="status" value="NOT_ANNOTATED_CDS"/>
    <property type="molecule type" value="Genomic_DNA"/>
</dbReference>
<dbReference type="OrthoDB" id="263481at2759"/>
<dbReference type="KEGG" id="hro:HELRODRAFT_92083"/>
<proteinExistence type="predicted"/>
<dbReference type="InParanoid" id="T1G8C1"/>
<keyword evidence="1" id="KW-0472">Membrane</keyword>
<dbReference type="HOGENOM" id="CLU_190942_0_0_1"/>
<dbReference type="eggNOG" id="KOG3733">
    <property type="taxonomic scope" value="Eukaryota"/>
</dbReference>
<dbReference type="Gene3D" id="1.10.287.70">
    <property type="match status" value="1"/>
</dbReference>
<dbReference type="GO" id="GO:0005261">
    <property type="term" value="F:monoatomic cation channel activity"/>
    <property type="evidence" value="ECO:0007669"/>
    <property type="project" value="InterPro"/>
</dbReference>
<dbReference type="PANTHER" id="PTHR12127:SF7">
    <property type="entry name" value="SD02261P"/>
    <property type="match status" value="1"/>
</dbReference>
<dbReference type="OMA" id="MSTVECL"/>
<evidence type="ECO:0000256" key="1">
    <source>
        <dbReference type="SAM" id="Phobius"/>
    </source>
</evidence>
<dbReference type="Proteomes" id="UP000015101">
    <property type="component" value="Unassembled WGS sequence"/>
</dbReference>
<feature type="transmembrane region" description="Helical" evidence="1">
    <location>
        <begin position="45"/>
        <end position="67"/>
    </location>
</feature>
<dbReference type="EnsemblMetazoa" id="HelroT92083">
    <property type="protein sequence ID" value="HelroP92083"/>
    <property type="gene ID" value="HelroG92083"/>
</dbReference>
<dbReference type="CTD" id="20217318"/>
<dbReference type="InterPro" id="IPR039031">
    <property type="entry name" value="Mucolipin"/>
</dbReference>
<gene>
    <name evidence="3" type="primary">20217318</name>
    <name evidence="2" type="ORF">HELRODRAFT_92083</name>
</gene>
<organism evidence="3 4">
    <name type="scientific">Helobdella robusta</name>
    <name type="common">Californian leech</name>
    <dbReference type="NCBI Taxonomy" id="6412"/>
    <lineage>
        <taxon>Eukaryota</taxon>
        <taxon>Metazoa</taxon>
        <taxon>Spiralia</taxon>
        <taxon>Lophotrochozoa</taxon>
        <taxon>Annelida</taxon>
        <taxon>Clitellata</taxon>
        <taxon>Hirudinea</taxon>
        <taxon>Rhynchobdellida</taxon>
        <taxon>Glossiphoniidae</taxon>
        <taxon>Helobdella</taxon>
    </lineage>
</organism>
<dbReference type="GeneID" id="20217318"/>
<dbReference type="AlphaFoldDB" id="T1G8C1"/>
<evidence type="ECO:0008006" key="5">
    <source>
        <dbReference type="Google" id="ProtNLM"/>
    </source>
</evidence>
<evidence type="ECO:0000313" key="2">
    <source>
        <dbReference type="EMBL" id="ESO09761.1"/>
    </source>
</evidence>
<dbReference type="STRING" id="6412.T1G8C1"/>
<accession>T1G8C1</accession>
<reference evidence="2 4" key="2">
    <citation type="journal article" date="2013" name="Nature">
        <title>Insights into bilaterian evolution from three spiralian genomes.</title>
        <authorList>
            <person name="Simakov O."/>
            <person name="Marletaz F."/>
            <person name="Cho S.J."/>
            <person name="Edsinger-Gonzales E."/>
            <person name="Havlak P."/>
            <person name="Hellsten U."/>
            <person name="Kuo D.H."/>
            <person name="Larsson T."/>
            <person name="Lv J."/>
            <person name="Arendt D."/>
            <person name="Savage R."/>
            <person name="Osoegawa K."/>
            <person name="de Jong P."/>
            <person name="Grimwood J."/>
            <person name="Chapman J.A."/>
            <person name="Shapiro H."/>
            <person name="Aerts A."/>
            <person name="Otillar R.P."/>
            <person name="Terry A.Y."/>
            <person name="Boore J.L."/>
            <person name="Grigoriev I.V."/>
            <person name="Lindberg D.R."/>
            <person name="Seaver E.C."/>
            <person name="Weisblat D.A."/>
            <person name="Putnam N.H."/>
            <person name="Rokhsar D.S."/>
        </authorList>
    </citation>
    <scope>NUCLEOTIDE SEQUENCE</scope>
</reference>
<name>T1G8C1_HELRO</name>
<keyword evidence="1" id="KW-0812">Transmembrane</keyword>
<evidence type="ECO:0000313" key="4">
    <source>
        <dbReference type="Proteomes" id="UP000015101"/>
    </source>
</evidence>
<sequence length="84" mass="9825">QFRELTTSLECLYSLINGDDIYTTLATMNQAHSLSTTGVWLFSRLYLYMFISLFIYVVLSMFITIIADTYDSIKVYSYSESFHF</sequence>
<dbReference type="RefSeq" id="XP_009012116.1">
    <property type="nucleotide sequence ID" value="XM_009013868.1"/>
</dbReference>
<reference evidence="3" key="3">
    <citation type="submission" date="2015-06" db="UniProtKB">
        <authorList>
            <consortium name="EnsemblMetazoa"/>
        </authorList>
    </citation>
    <scope>IDENTIFICATION</scope>
</reference>
<keyword evidence="1" id="KW-1133">Transmembrane helix</keyword>
<evidence type="ECO:0000313" key="3">
    <source>
        <dbReference type="EnsemblMetazoa" id="HelroP92083"/>
    </source>
</evidence>
<keyword evidence="4" id="KW-1185">Reference proteome</keyword>